<organism evidence="1 2">
    <name type="scientific">Hymenobacter ruricola</name>
    <dbReference type="NCBI Taxonomy" id="2791023"/>
    <lineage>
        <taxon>Bacteria</taxon>
        <taxon>Pseudomonadati</taxon>
        <taxon>Bacteroidota</taxon>
        <taxon>Cytophagia</taxon>
        <taxon>Cytophagales</taxon>
        <taxon>Hymenobacteraceae</taxon>
        <taxon>Hymenobacter</taxon>
    </lineage>
</organism>
<dbReference type="RefSeq" id="WP_196291038.1">
    <property type="nucleotide sequence ID" value="NZ_JADQDM010000001.1"/>
</dbReference>
<evidence type="ECO:0000313" key="2">
    <source>
        <dbReference type="Proteomes" id="UP000618931"/>
    </source>
</evidence>
<name>A0ABS0HXY3_9BACT</name>
<reference evidence="1 2" key="1">
    <citation type="submission" date="2020-11" db="EMBL/GenBank/DDBJ databases">
        <authorList>
            <person name="Kim M.K."/>
        </authorList>
    </citation>
    <scope>NUCLEOTIDE SEQUENCE [LARGE SCALE GENOMIC DNA]</scope>
    <source>
        <strain evidence="1 2">BT662</strain>
    </source>
</reference>
<keyword evidence="2" id="KW-1185">Reference proteome</keyword>
<accession>A0ABS0HXY3</accession>
<protein>
    <submittedName>
        <fullName evidence="1">Uncharacterized protein</fullName>
    </submittedName>
</protein>
<proteinExistence type="predicted"/>
<dbReference type="EMBL" id="JADQDM010000001">
    <property type="protein sequence ID" value="MBF9219566.1"/>
    <property type="molecule type" value="Genomic_DNA"/>
</dbReference>
<evidence type="ECO:0000313" key="1">
    <source>
        <dbReference type="EMBL" id="MBF9219566.1"/>
    </source>
</evidence>
<sequence length="524" mass="57854">MAADSAATGELRRFLLTGLPAAQPFTIQPGRDTVLTGAQGTQLLIPANIWDLPAADSNAVVELRLQEFYRPADMILAGLSTTAGPQLLETGGMLYLTATANGRPVGLRPGAFVHLRMPAQEPKPGMRLFAGVKKGPNQAVDWQVPVPQRTPPPPRPAVVAVASRPASRKELRARWNARARKYKKRRVKTGKGWMEATEPEYVSGEKGFRKSLAATIDYPDATRARLRRGRRMSKTEHTALRLASEEYKERILRIVHVNFDLDSTGASHAEIPARTDAELAKSISAALQQLPPWEPALFSTAGVTDSITPGEATRPLEFYFGESGRVIVVAKDWDLTKTAHQRTNRFAHQTRRQLLAKYFAERGFTDSMYAARPRYYDSLQQVRAAADLARLRAQFTDTSRAAITQRGFYNELSTQGLGWINCDRYLGPGPLITYNVNTGQTGAVVTLLFRGIRSLMGGEQLTPARFVFRNVPVGNVVTVLAMRREKGITYLSARRSVVGLSALSGFSFHPVTMAELRTELARLN</sequence>
<comment type="caution">
    <text evidence="1">The sequence shown here is derived from an EMBL/GenBank/DDBJ whole genome shotgun (WGS) entry which is preliminary data.</text>
</comment>
<dbReference type="Proteomes" id="UP000618931">
    <property type="component" value="Unassembled WGS sequence"/>
</dbReference>
<gene>
    <name evidence="1" type="ORF">I2H31_00505</name>
</gene>